<evidence type="ECO:0000256" key="4">
    <source>
        <dbReference type="SAM" id="MobiDB-lite"/>
    </source>
</evidence>
<dbReference type="Proteomes" id="UP000594263">
    <property type="component" value="Unplaced"/>
</dbReference>
<dbReference type="GO" id="GO:0005576">
    <property type="term" value="C:extracellular region"/>
    <property type="evidence" value="ECO:0007669"/>
    <property type="project" value="UniProtKB-SubCell"/>
</dbReference>
<feature type="signal peptide" evidence="5">
    <location>
        <begin position="1"/>
        <end position="28"/>
    </location>
</feature>
<keyword evidence="3 5" id="KW-0732">Signal</keyword>
<feature type="region of interest" description="Disordered" evidence="4">
    <location>
        <begin position="67"/>
        <end position="106"/>
    </location>
</feature>
<protein>
    <submittedName>
        <fullName evidence="6">Uncharacterized protein</fullName>
    </submittedName>
</protein>
<dbReference type="InterPro" id="IPR039639">
    <property type="entry name" value="IDA-like"/>
</dbReference>
<evidence type="ECO:0000256" key="1">
    <source>
        <dbReference type="ARBA" id="ARBA00004239"/>
    </source>
</evidence>
<dbReference type="AlphaFoldDB" id="A0A7N0TS22"/>
<dbReference type="Gramene" id="Kaladp0043s0231.1.v1.1">
    <property type="protein sequence ID" value="Kaladp0043s0231.1.v1.1.CDS.1"/>
    <property type="gene ID" value="Kaladp0043s0231.v1.1"/>
</dbReference>
<evidence type="ECO:0000256" key="2">
    <source>
        <dbReference type="ARBA" id="ARBA00022525"/>
    </source>
</evidence>
<evidence type="ECO:0000256" key="5">
    <source>
        <dbReference type="SAM" id="SignalP"/>
    </source>
</evidence>
<evidence type="ECO:0000256" key="3">
    <source>
        <dbReference type="ARBA" id="ARBA00022729"/>
    </source>
</evidence>
<dbReference type="PANTHER" id="PTHR33599">
    <property type="entry name" value="PROTEIN IDA-LIKE 5"/>
    <property type="match status" value="1"/>
</dbReference>
<proteinExistence type="predicted"/>
<dbReference type="EnsemblPlants" id="Kaladp0043s0231.1.v1.1">
    <property type="protein sequence ID" value="Kaladp0043s0231.1.v1.1.CDS.1"/>
    <property type="gene ID" value="Kaladp0043s0231.v1.1"/>
</dbReference>
<keyword evidence="7" id="KW-1185">Reference proteome</keyword>
<organism evidence="6 7">
    <name type="scientific">Kalanchoe fedtschenkoi</name>
    <name type="common">Lavender scallops</name>
    <name type="synonym">South American air plant</name>
    <dbReference type="NCBI Taxonomy" id="63787"/>
    <lineage>
        <taxon>Eukaryota</taxon>
        <taxon>Viridiplantae</taxon>
        <taxon>Streptophyta</taxon>
        <taxon>Embryophyta</taxon>
        <taxon>Tracheophyta</taxon>
        <taxon>Spermatophyta</taxon>
        <taxon>Magnoliopsida</taxon>
        <taxon>eudicotyledons</taxon>
        <taxon>Gunneridae</taxon>
        <taxon>Pentapetalae</taxon>
        <taxon>Saxifragales</taxon>
        <taxon>Crassulaceae</taxon>
        <taxon>Kalanchoe</taxon>
    </lineage>
</organism>
<reference evidence="6" key="1">
    <citation type="submission" date="2021-01" db="UniProtKB">
        <authorList>
            <consortium name="EnsemblPlants"/>
        </authorList>
    </citation>
    <scope>IDENTIFICATION</scope>
</reference>
<dbReference type="PANTHER" id="PTHR33599:SF15">
    <property type="entry name" value="PROTEIN IDA-LIKE 2"/>
    <property type="match status" value="1"/>
</dbReference>
<comment type="subcellular location">
    <subcellularLocation>
        <location evidence="1">Secreted</location>
        <location evidence="1">Extracellular space</location>
    </subcellularLocation>
</comment>
<sequence length="106" mass="11902">MRRALLLHQKTLLLFLLLCIAGLWLCDGSSRAHVHQVAFKPRLRPHYHHRNSPSDFMGFLPRGIPIPNSAPSRKHNSIGLQSWRPSRTSSSRASSSSSQALLRGEP</sequence>
<evidence type="ECO:0000313" key="6">
    <source>
        <dbReference type="EnsemblPlants" id="Kaladp0043s0231.1.v1.1.CDS.1"/>
    </source>
</evidence>
<evidence type="ECO:0000313" key="7">
    <source>
        <dbReference type="Proteomes" id="UP000594263"/>
    </source>
</evidence>
<keyword evidence="2" id="KW-0964">Secreted</keyword>
<dbReference type="OMA" id="SHKEVHH"/>
<feature type="chain" id="PRO_5029468860" evidence="5">
    <location>
        <begin position="29"/>
        <end position="106"/>
    </location>
</feature>
<feature type="compositionally biased region" description="Low complexity" evidence="4">
    <location>
        <begin position="82"/>
        <end position="98"/>
    </location>
</feature>
<accession>A0A7N0TS22</accession>
<dbReference type="GO" id="GO:0010227">
    <property type="term" value="P:floral organ abscission"/>
    <property type="evidence" value="ECO:0007669"/>
    <property type="project" value="InterPro"/>
</dbReference>
<name>A0A7N0TS22_KALFE</name>